<dbReference type="Proteomes" id="UP000738431">
    <property type="component" value="Chromosome"/>
</dbReference>
<gene>
    <name evidence="2" type="ORF">K1X11_003495</name>
</gene>
<accession>A0ABZ1C9U0</accession>
<dbReference type="Gene3D" id="3.40.50.2000">
    <property type="entry name" value="Glycogen Phosphorylase B"/>
    <property type="match status" value="2"/>
</dbReference>
<dbReference type="SUPFAM" id="SSF53756">
    <property type="entry name" value="UDP-Glycosyltransferase/glycogen phosphorylase"/>
    <property type="match status" value="1"/>
</dbReference>
<reference evidence="2 3" key="1">
    <citation type="submission" date="2021-08" db="EMBL/GenBank/DDBJ databases">
        <authorList>
            <person name="Zhang D."/>
            <person name="Zhang A."/>
            <person name="Wang L."/>
        </authorList>
    </citation>
    <scope>NUCLEOTIDE SEQUENCE [LARGE SCALE GENOMIC DNA]</scope>
    <source>
        <strain evidence="2 3">WL0086</strain>
    </source>
</reference>
<keyword evidence="2" id="KW-0328">Glycosyltransferase</keyword>
<evidence type="ECO:0000313" key="2">
    <source>
        <dbReference type="EMBL" id="WRQ88452.1"/>
    </source>
</evidence>
<keyword evidence="3" id="KW-1185">Reference proteome</keyword>
<sequence>MVRTGTSLESVTSPGSDAAKPSPEARNFHPNRWILLAPEIFKHQGGISRVSRHYLQVVSELSDPVPLDLIVLNDADAPKTELARYGATNARLHLCNRSKWACWKAVWRATQKPGAHVVCTQVYLSPLLWIARKLDRSLSYEILLHGVEVWKPLSCSLRLALGGARNVFSVSRYTKDYVGARYPKIGDKITVLPNALDPQFAARLLHKSDEPHESTTILAVSRMAAHDQKKGIDHLIEAMPAIRRAIPAACLRIVGDGADRARLEELARRSEAAASISFLGAVDDACLQEEIQACRVFALPSAKEGFGLVYLEAMAAGRPCIVAQAGGAPEVIDEHSGIPVPYGDVTALANATVQALTKIWNPERIKARAQHFSYAAFAERWRQLVLHSA</sequence>
<dbReference type="EMBL" id="CP139781">
    <property type="protein sequence ID" value="WRQ88452.1"/>
    <property type="molecule type" value="Genomic_DNA"/>
</dbReference>
<dbReference type="GO" id="GO:0016757">
    <property type="term" value="F:glycosyltransferase activity"/>
    <property type="evidence" value="ECO:0007669"/>
    <property type="project" value="UniProtKB-KW"/>
</dbReference>
<dbReference type="Pfam" id="PF13692">
    <property type="entry name" value="Glyco_trans_1_4"/>
    <property type="match status" value="1"/>
</dbReference>
<feature type="compositionally biased region" description="Polar residues" evidence="1">
    <location>
        <begin position="1"/>
        <end position="15"/>
    </location>
</feature>
<protein>
    <submittedName>
        <fullName evidence="2">Glycosyltransferase family 4 protein</fullName>
        <ecNumber evidence="2">2.4.-.-</ecNumber>
    </submittedName>
</protein>
<evidence type="ECO:0000256" key="1">
    <source>
        <dbReference type="SAM" id="MobiDB-lite"/>
    </source>
</evidence>
<dbReference type="PANTHER" id="PTHR12526">
    <property type="entry name" value="GLYCOSYLTRANSFERASE"/>
    <property type="match status" value="1"/>
</dbReference>
<proteinExistence type="predicted"/>
<dbReference type="RefSeq" id="WP_221032563.1">
    <property type="nucleotide sequence ID" value="NZ_CP139781.1"/>
</dbReference>
<name>A0ABZ1C9U0_9BACT</name>
<dbReference type="EC" id="2.4.-.-" evidence="2"/>
<dbReference type="CDD" id="cd03801">
    <property type="entry name" value="GT4_PimA-like"/>
    <property type="match status" value="1"/>
</dbReference>
<organism evidence="2 3">
    <name type="scientific">Actomonas aquatica</name>
    <dbReference type="NCBI Taxonomy" id="2866162"/>
    <lineage>
        <taxon>Bacteria</taxon>
        <taxon>Pseudomonadati</taxon>
        <taxon>Verrucomicrobiota</taxon>
        <taxon>Opitutia</taxon>
        <taxon>Opitutales</taxon>
        <taxon>Opitutaceae</taxon>
        <taxon>Actomonas</taxon>
    </lineage>
</organism>
<feature type="region of interest" description="Disordered" evidence="1">
    <location>
        <begin position="1"/>
        <end position="25"/>
    </location>
</feature>
<reference evidence="2 3" key="2">
    <citation type="submission" date="2023-12" db="EMBL/GenBank/DDBJ databases">
        <title>Description of an unclassified Opitutus bacterium of Verrucomicrobiota.</title>
        <authorList>
            <person name="Zhang D.-F."/>
        </authorList>
    </citation>
    <scope>NUCLEOTIDE SEQUENCE [LARGE SCALE GENOMIC DNA]</scope>
    <source>
        <strain evidence="2 3">WL0086</strain>
    </source>
</reference>
<keyword evidence="2" id="KW-0808">Transferase</keyword>
<evidence type="ECO:0000313" key="3">
    <source>
        <dbReference type="Proteomes" id="UP000738431"/>
    </source>
</evidence>